<dbReference type="InterPro" id="IPR036278">
    <property type="entry name" value="Sialidase_sf"/>
</dbReference>
<evidence type="ECO:0000313" key="3">
    <source>
        <dbReference type="Proteomes" id="UP001239462"/>
    </source>
</evidence>
<dbReference type="Proteomes" id="UP001239462">
    <property type="component" value="Unassembled WGS sequence"/>
</dbReference>
<evidence type="ECO:0000256" key="1">
    <source>
        <dbReference type="SAM" id="SignalP"/>
    </source>
</evidence>
<dbReference type="SUPFAM" id="SSF50939">
    <property type="entry name" value="Sialidases"/>
    <property type="match status" value="1"/>
</dbReference>
<gene>
    <name evidence="2" type="ORF">QTN89_25295</name>
</gene>
<accession>A0ABT7PQK2</accession>
<sequence length="789" mass="89079">MKQPSNFRWAVANAALLLALMLEPGHAAAQETGANGQLDFAHELTVAKSGFDGTMCWVHARAGIVPGNVMRPEAEEPKVVMTAQKLLLSGSDVFYRLHQTTSRDGGQTWSDWVPIDSFARETYTGPDDPLPTGADLGLKLLQPGDETTVCDFSPQWHAASQRLLGIGQTVWYRNNRVMHVRPRGIAYAVFDHRRNRWQRWKTVRLPDEPRFVSAGSGSQQRVDLVGGDVLIPFYFKRPEDKQFSSAVCRCRFDGETLHFVDVGNALTLPIKRGLYEPSITHFKDRFYLTLRNDDGAYVSVSEDGLQYSEPRHWKFDDGTKLLNYNTQQHWVTHSDGLYLVYTRRGADNDHVFRHRAPLFIARVDPKSLTLLKGTEQIIVPQRGARLGNFGVVDVSADETWVTAAEWMQPLGVEKHGSDNSIFIAKLHWNRPNKHFGQSTPTPLARYADPPAALRDQTGNYRSVLALNDGGTVETADGWLKRRELLRRQWHSLLGQWPPLITTQDIDILATEKLEKCTQSRIRFRWTPTETATGYLLVPNSPGPHPAVVTVFYEPETAIGQGKPNRDFALQLARRGFVTLSIGTTDASLAKTYSIYHPSIENASVQPLSMLAYAAANAWHVLANRPDVDEKRIGIVGHSFGGKWAMFASCLFDRFACAAWSDPGIVFDQRPSVNYWEPWYLGYHPKPWRDRGVPTAENPARGLYPQLLDQGRDLHELHALMAPRPFLVSGGSEDPITRWQALNRTREVYRLLGATGRVMMTNRPDHSPNDDSNEVIYRFFENYLKQTQTP</sequence>
<evidence type="ECO:0008006" key="4">
    <source>
        <dbReference type="Google" id="ProtNLM"/>
    </source>
</evidence>
<feature type="signal peptide" evidence="1">
    <location>
        <begin position="1"/>
        <end position="29"/>
    </location>
</feature>
<dbReference type="InterPro" id="IPR026856">
    <property type="entry name" value="Sialidase_fam"/>
</dbReference>
<evidence type="ECO:0000313" key="2">
    <source>
        <dbReference type="EMBL" id="MDM4018794.1"/>
    </source>
</evidence>
<dbReference type="RefSeq" id="WP_289166719.1">
    <property type="nucleotide sequence ID" value="NZ_JASZZN010000026.1"/>
</dbReference>
<organism evidence="2 3">
    <name type="scientific">Roseiconus lacunae</name>
    <dbReference type="NCBI Taxonomy" id="2605694"/>
    <lineage>
        <taxon>Bacteria</taxon>
        <taxon>Pseudomonadati</taxon>
        <taxon>Planctomycetota</taxon>
        <taxon>Planctomycetia</taxon>
        <taxon>Pirellulales</taxon>
        <taxon>Pirellulaceae</taxon>
        <taxon>Roseiconus</taxon>
    </lineage>
</organism>
<keyword evidence="3" id="KW-1185">Reference proteome</keyword>
<dbReference type="Gene3D" id="2.120.10.10">
    <property type="match status" value="1"/>
</dbReference>
<dbReference type="InterPro" id="IPR029058">
    <property type="entry name" value="AB_hydrolase_fold"/>
</dbReference>
<proteinExistence type="predicted"/>
<feature type="chain" id="PRO_5045369512" description="Peptidase S9 prolyl oligopeptidase catalytic domain-containing protein" evidence="1">
    <location>
        <begin position="30"/>
        <end position="789"/>
    </location>
</feature>
<dbReference type="EMBL" id="JASZZN010000026">
    <property type="protein sequence ID" value="MDM4018794.1"/>
    <property type="molecule type" value="Genomic_DNA"/>
</dbReference>
<name>A0ABT7PQK2_9BACT</name>
<dbReference type="Gene3D" id="3.40.50.1820">
    <property type="entry name" value="alpha/beta hydrolase"/>
    <property type="match status" value="1"/>
</dbReference>
<keyword evidence="1" id="KW-0732">Signal</keyword>
<protein>
    <recommendedName>
        <fullName evidence="4">Peptidase S9 prolyl oligopeptidase catalytic domain-containing protein</fullName>
    </recommendedName>
</protein>
<dbReference type="PANTHER" id="PTHR10628">
    <property type="entry name" value="SIALIDASE"/>
    <property type="match status" value="1"/>
</dbReference>
<reference evidence="2 3" key="1">
    <citation type="submission" date="2023-06" db="EMBL/GenBank/DDBJ databases">
        <title>Roseiconus lacunae JC819 isolated from Gulf of Mannar region, Tamil Nadu.</title>
        <authorList>
            <person name="Pk S."/>
            <person name="Ch S."/>
            <person name="Ch V.R."/>
        </authorList>
    </citation>
    <scope>NUCLEOTIDE SEQUENCE [LARGE SCALE GENOMIC DNA]</scope>
    <source>
        <strain evidence="2 3">JC819</strain>
    </source>
</reference>
<dbReference type="SUPFAM" id="SSF53474">
    <property type="entry name" value="alpha/beta-Hydrolases"/>
    <property type="match status" value="1"/>
</dbReference>
<comment type="caution">
    <text evidence="2">The sequence shown here is derived from an EMBL/GenBank/DDBJ whole genome shotgun (WGS) entry which is preliminary data.</text>
</comment>
<dbReference type="PANTHER" id="PTHR10628:SF26">
    <property type="entry name" value="SIALIDASE-RELATED"/>
    <property type="match status" value="1"/>
</dbReference>